<evidence type="ECO:0000313" key="2">
    <source>
        <dbReference type="Proteomes" id="UP000554482"/>
    </source>
</evidence>
<dbReference type="Proteomes" id="UP000554482">
    <property type="component" value="Unassembled WGS sequence"/>
</dbReference>
<dbReference type="AlphaFoldDB" id="A0A7J6XB80"/>
<organism evidence="1 2">
    <name type="scientific">Thalictrum thalictroides</name>
    <name type="common">Rue-anemone</name>
    <name type="synonym">Anemone thalictroides</name>
    <dbReference type="NCBI Taxonomy" id="46969"/>
    <lineage>
        <taxon>Eukaryota</taxon>
        <taxon>Viridiplantae</taxon>
        <taxon>Streptophyta</taxon>
        <taxon>Embryophyta</taxon>
        <taxon>Tracheophyta</taxon>
        <taxon>Spermatophyta</taxon>
        <taxon>Magnoliopsida</taxon>
        <taxon>Ranunculales</taxon>
        <taxon>Ranunculaceae</taxon>
        <taxon>Thalictroideae</taxon>
        <taxon>Thalictrum</taxon>
    </lineage>
</organism>
<reference evidence="1 2" key="1">
    <citation type="submission" date="2020-06" db="EMBL/GenBank/DDBJ databases">
        <title>Transcriptomic and genomic resources for Thalictrum thalictroides and T. hernandezii: Facilitating candidate gene discovery in an emerging model plant lineage.</title>
        <authorList>
            <person name="Arias T."/>
            <person name="Riano-Pachon D.M."/>
            <person name="Di Stilio V.S."/>
        </authorList>
    </citation>
    <scope>NUCLEOTIDE SEQUENCE [LARGE SCALE GENOMIC DNA]</scope>
    <source>
        <strain evidence="2">cv. WT478/WT964</strain>
        <tissue evidence="1">Leaves</tissue>
    </source>
</reference>
<protein>
    <submittedName>
        <fullName evidence="1">Uncharacterized protein</fullName>
    </submittedName>
</protein>
<keyword evidence="2" id="KW-1185">Reference proteome</keyword>
<evidence type="ECO:0000313" key="1">
    <source>
        <dbReference type="EMBL" id="KAF5206899.1"/>
    </source>
</evidence>
<comment type="caution">
    <text evidence="1">The sequence shown here is derived from an EMBL/GenBank/DDBJ whole genome shotgun (WGS) entry which is preliminary data.</text>
</comment>
<proteinExistence type="predicted"/>
<gene>
    <name evidence="1" type="ORF">FRX31_003512</name>
</gene>
<accession>A0A7J6XB80</accession>
<feature type="non-terminal residue" evidence="1">
    <location>
        <position position="85"/>
    </location>
</feature>
<sequence length="85" mass="9716">MESDGELVKIDQHIALNTLSLFKLNDSKTGWVELIQNDQDNRSWVLYHQHQNLHCAAHGFSIKQSDSLPRNCLTIPSKEFAIVRA</sequence>
<name>A0A7J6XB80_THATH</name>
<dbReference type="EMBL" id="JABWDY010002097">
    <property type="protein sequence ID" value="KAF5206899.1"/>
    <property type="molecule type" value="Genomic_DNA"/>
</dbReference>